<comment type="subcellular location">
    <subcellularLocation>
        <location evidence="1">Endoplasmic reticulum lumen</location>
    </subcellularLocation>
</comment>
<dbReference type="STRING" id="578462.A0A0L0T0K9"/>
<reference evidence="8 9" key="1">
    <citation type="submission" date="2009-11" db="EMBL/GenBank/DDBJ databases">
        <title>Annotation of Allomyces macrogynus ATCC 38327.</title>
        <authorList>
            <consortium name="The Broad Institute Genome Sequencing Platform"/>
            <person name="Russ C."/>
            <person name="Cuomo C."/>
            <person name="Burger G."/>
            <person name="Gray M.W."/>
            <person name="Holland P.W.H."/>
            <person name="King N."/>
            <person name="Lang F.B.F."/>
            <person name="Roger A.J."/>
            <person name="Ruiz-Trillo I."/>
            <person name="Young S.K."/>
            <person name="Zeng Q."/>
            <person name="Gargeya S."/>
            <person name="Fitzgerald M."/>
            <person name="Haas B."/>
            <person name="Abouelleil A."/>
            <person name="Alvarado L."/>
            <person name="Arachchi H.M."/>
            <person name="Berlin A."/>
            <person name="Chapman S.B."/>
            <person name="Gearin G."/>
            <person name="Goldberg J."/>
            <person name="Griggs A."/>
            <person name="Gujja S."/>
            <person name="Hansen M."/>
            <person name="Heiman D."/>
            <person name="Howarth C."/>
            <person name="Larimer J."/>
            <person name="Lui A."/>
            <person name="MacDonald P.J.P."/>
            <person name="McCowen C."/>
            <person name="Montmayeur A."/>
            <person name="Murphy C."/>
            <person name="Neiman D."/>
            <person name="Pearson M."/>
            <person name="Priest M."/>
            <person name="Roberts A."/>
            <person name="Saif S."/>
            <person name="Shea T."/>
            <person name="Sisk P."/>
            <person name="Stolte C."/>
            <person name="Sykes S."/>
            <person name="Wortman J."/>
            <person name="Nusbaum C."/>
            <person name="Birren B."/>
        </authorList>
    </citation>
    <scope>NUCLEOTIDE SEQUENCE [LARGE SCALE GENOMIC DNA]</scope>
    <source>
        <strain evidence="8 9">ATCC 38327</strain>
    </source>
</reference>
<dbReference type="InterPro" id="IPR013126">
    <property type="entry name" value="Hsp_70_fam"/>
</dbReference>
<dbReference type="Gene3D" id="3.30.30.30">
    <property type="match status" value="1"/>
</dbReference>
<dbReference type="EMBL" id="GG745355">
    <property type="protein sequence ID" value="KNE68114.1"/>
    <property type="molecule type" value="Genomic_DNA"/>
</dbReference>
<dbReference type="Gene3D" id="3.90.640.10">
    <property type="entry name" value="Actin, Chain A, domain 4"/>
    <property type="match status" value="1"/>
</dbReference>
<dbReference type="Pfam" id="PF00012">
    <property type="entry name" value="HSP70"/>
    <property type="match status" value="1"/>
</dbReference>
<dbReference type="PRINTS" id="PR00301">
    <property type="entry name" value="HEATSHOCK70"/>
</dbReference>
<feature type="compositionally biased region" description="Basic and acidic residues" evidence="6">
    <location>
        <begin position="742"/>
        <end position="771"/>
    </location>
</feature>
<dbReference type="Gene3D" id="3.30.420.40">
    <property type="match status" value="2"/>
</dbReference>
<sequence length="847" mass="90821">MKRPRRSTALAALFLVLFCAAHSALARVLAIDYGTDWFKAAVVAPGTPLDVVLNRESKRKTHALVTLRTDADERLFGSDAAAVAPRFPTATYSHLKALLGKMIDDPAVTAYRAAWQRSNDDLVALDPQRTTVAFRSGDQTWSVEELVAMQLAHAKQQAETWAKRNLTETVLTIPAHFNQFERKAMLDAAELAGLNVKALLHEGTAVAINYAMTRTFPTAQSHIFYDIGAGSTTATLATFTGTGNTNKPTHPVAITVDAVSSDADLGGSLIDSLLIAHLATAFETQHGTRPNSPRATVKLAREAARIKQILSVNVQVTASIEALHDERDLRVVVTRAEFEALLAPLRDRVVTPLRTVLASGKSPSSVVLVGGATRIPLIQQWIDEELASATKGAAQIARNVNGDEAVVLGAALYGAAHARGFRVRPITVTSSIPYDVTVQNGLVLFPAHKAVLGSTKSVTLKRKETQVGFTLAHGAAGNRAAHPMAVVKGSYGGKAAVTEHKGTFRLTEFGTVEVVNVTVQVMSGGGILGLGASTNQTVVLDWTVESAVPDMPAGIKAKAVARLAGWNEREAKRHRREAAQHAVEALVYSVRDRADPDSGSPLTKVATVAELESLAARAKDAGEWLDDTDADDDPKYDAHLDAHLADLRAAVEIVEARVRRVYAAVDRVRADARELKDSEASKWADAFLDRAIWDQAELDTYAKTVADLAADARRRAQEERDRIAAEIKAKAEELRKAKEAEAAAKKAAAEAAKKANETNHEKVEPHDEMKAGNEPTQSVDPNEVVPDAAKGTAKATPTAAAESAEPDVVEGEVVDAADEFEVPVAEERADGDEVVVPPRKDAERDEL</sequence>
<dbReference type="OrthoDB" id="10262720at2759"/>
<gene>
    <name evidence="8" type="ORF">AMAG_13285</name>
</gene>
<keyword evidence="4" id="KW-0067">ATP-binding</keyword>
<dbReference type="PROSITE" id="PS01036">
    <property type="entry name" value="HSP70_3"/>
    <property type="match status" value="1"/>
</dbReference>
<evidence type="ECO:0000313" key="9">
    <source>
        <dbReference type="Proteomes" id="UP000054350"/>
    </source>
</evidence>
<evidence type="ECO:0000256" key="2">
    <source>
        <dbReference type="ARBA" id="ARBA00022729"/>
    </source>
</evidence>
<keyword evidence="3" id="KW-0547">Nucleotide-binding</keyword>
<dbReference type="Proteomes" id="UP000054350">
    <property type="component" value="Unassembled WGS sequence"/>
</dbReference>
<accession>A0A0L0T0K9</accession>
<dbReference type="GO" id="GO:0034663">
    <property type="term" value="C:endoplasmic reticulum chaperone complex"/>
    <property type="evidence" value="ECO:0007669"/>
    <property type="project" value="TreeGrafter"/>
</dbReference>
<evidence type="ECO:0000256" key="3">
    <source>
        <dbReference type="ARBA" id="ARBA00022741"/>
    </source>
</evidence>
<dbReference type="InterPro" id="IPR043129">
    <property type="entry name" value="ATPase_NBD"/>
</dbReference>
<feature type="compositionally biased region" description="Low complexity" evidence="6">
    <location>
        <begin position="788"/>
        <end position="803"/>
    </location>
</feature>
<dbReference type="CDD" id="cd10230">
    <property type="entry name" value="ASKHA_NBD_HSP70_HYOU1"/>
    <property type="match status" value="1"/>
</dbReference>
<keyword evidence="5" id="KW-0143">Chaperone</keyword>
<reference evidence="9" key="2">
    <citation type="submission" date="2009-11" db="EMBL/GenBank/DDBJ databases">
        <title>The Genome Sequence of Allomyces macrogynus strain ATCC 38327.</title>
        <authorList>
            <consortium name="The Broad Institute Genome Sequencing Platform"/>
            <person name="Russ C."/>
            <person name="Cuomo C."/>
            <person name="Shea T."/>
            <person name="Young S.K."/>
            <person name="Zeng Q."/>
            <person name="Koehrsen M."/>
            <person name="Haas B."/>
            <person name="Borodovsky M."/>
            <person name="Guigo R."/>
            <person name="Alvarado L."/>
            <person name="Berlin A."/>
            <person name="Borenstein D."/>
            <person name="Chen Z."/>
            <person name="Engels R."/>
            <person name="Freedman E."/>
            <person name="Gellesch M."/>
            <person name="Goldberg J."/>
            <person name="Griggs A."/>
            <person name="Gujja S."/>
            <person name="Heiman D."/>
            <person name="Hepburn T."/>
            <person name="Howarth C."/>
            <person name="Jen D."/>
            <person name="Larson L."/>
            <person name="Lewis B."/>
            <person name="Mehta T."/>
            <person name="Park D."/>
            <person name="Pearson M."/>
            <person name="Roberts A."/>
            <person name="Saif S."/>
            <person name="Shenoy N."/>
            <person name="Sisk P."/>
            <person name="Stolte C."/>
            <person name="Sykes S."/>
            <person name="Walk T."/>
            <person name="White J."/>
            <person name="Yandava C."/>
            <person name="Burger G."/>
            <person name="Gray M.W."/>
            <person name="Holland P.W.H."/>
            <person name="King N."/>
            <person name="Lang F.B.F."/>
            <person name="Roger A.J."/>
            <person name="Ruiz-Trillo I."/>
            <person name="Lander E."/>
            <person name="Nusbaum C."/>
        </authorList>
    </citation>
    <scope>NUCLEOTIDE SEQUENCE [LARGE SCALE GENOMIC DNA]</scope>
    <source>
        <strain evidence="9">ATCC 38327</strain>
    </source>
</reference>
<proteinExistence type="predicted"/>
<feature type="compositionally biased region" description="Basic and acidic residues" evidence="6">
    <location>
        <begin position="838"/>
        <end position="847"/>
    </location>
</feature>
<organism evidence="8 9">
    <name type="scientific">Allomyces macrogynus (strain ATCC 38327)</name>
    <name type="common">Allomyces javanicus var. macrogynus</name>
    <dbReference type="NCBI Taxonomy" id="578462"/>
    <lineage>
        <taxon>Eukaryota</taxon>
        <taxon>Fungi</taxon>
        <taxon>Fungi incertae sedis</taxon>
        <taxon>Blastocladiomycota</taxon>
        <taxon>Blastocladiomycetes</taxon>
        <taxon>Blastocladiales</taxon>
        <taxon>Blastocladiaceae</taxon>
        <taxon>Allomyces</taxon>
    </lineage>
</organism>
<evidence type="ECO:0000256" key="7">
    <source>
        <dbReference type="SAM" id="SignalP"/>
    </source>
</evidence>
<feature type="compositionally biased region" description="Acidic residues" evidence="6">
    <location>
        <begin position="804"/>
        <end position="821"/>
    </location>
</feature>
<dbReference type="SUPFAM" id="SSF53067">
    <property type="entry name" value="Actin-like ATPase domain"/>
    <property type="match status" value="2"/>
</dbReference>
<dbReference type="PANTHER" id="PTHR45639">
    <property type="entry name" value="HSC70CB, ISOFORM G-RELATED"/>
    <property type="match status" value="1"/>
</dbReference>
<dbReference type="GO" id="GO:0140662">
    <property type="term" value="F:ATP-dependent protein folding chaperone"/>
    <property type="evidence" value="ECO:0007669"/>
    <property type="project" value="InterPro"/>
</dbReference>
<feature type="signal peptide" evidence="7">
    <location>
        <begin position="1"/>
        <end position="26"/>
    </location>
</feature>
<name>A0A0L0T0K9_ALLM3</name>
<evidence type="ECO:0000256" key="6">
    <source>
        <dbReference type="SAM" id="MobiDB-lite"/>
    </source>
</evidence>
<dbReference type="Gene3D" id="1.20.1270.10">
    <property type="match status" value="1"/>
</dbReference>
<dbReference type="GO" id="GO:0005524">
    <property type="term" value="F:ATP binding"/>
    <property type="evidence" value="ECO:0007669"/>
    <property type="project" value="UniProtKB-KW"/>
</dbReference>
<protein>
    <recommendedName>
        <fullName evidence="10">Hsp70-like protein</fullName>
    </recommendedName>
</protein>
<dbReference type="InterPro" id="IPR018181">
    <property type="entry name" value="Heat_shock_70_CS"/>
</dbReference>
<dbReference type="InterPro" id="IPR029048">
    <property type="entry name" value="HSP70_C_sf"/>
</dbReference>
<evidence type="ECO:0000313" key="8">
    <source>
        <dbReference type="EMBL" id="KNE68114.1"/>
    </source>
</evidence>
<evidence type="ECO:0000256" key="5">
    <source>
        <dbReference type="ARBA" id="ARBA00023186"/>
    </source>
</evidence>
<dbReference type="eggNOG" id="KOG0104">
    <property type="taxonomic scope" value="Eukaryota"/>
</dbReference>
<keyword evidence="9" id="KW-1185">Reference proteome</keyword>
<dbReference type="VEuPathDB" id="FungiDB:AMAG_13285"/>
<feature type="chain" id="PRO_5005548290" description="Hsp70-like protein" evidence="7">
    <location>
        <begin position="27"/>
        <end position="847"/>
    </location>
</feature>
<keyword evidence="2 7" id="KW-0732">Signal</keyword>
<evidence type="ECO:0000256" key="1">
    <source>
        <dbReference type="ARBA" id="ARBA00004319"/>
    </source>
</evidence>
<dbReference type="GO" id="GO:0005788">
    <property type="term" value="C:endoplasmic reticulum lumen"/>
    <property type="evidence" value="ECO:0007669"/>
    <property type="project" value="UniProtKB-SubCell"/>
</dbReference>
<dbReference type="GO" id="GO:0030968">
    <property type="term" value="P:endoplasmic reticulum unfolded protein response"/>
    <property type="evidence" value="ECO:0007669"/>
    <property type="project" value="TreeGrafter"/>
</dbReference>
<evidence type="ECO:0000256" key="4">
    <source>
        <dbReference type="ARBA" id="ARBA00022840"/>
    </source>
</evidence>
<evidence type="ECO:0008006" key="10">
    <source>
        <dbReference type="Google" id="ProtNLM"/>
    </source>
</evidence>
<feature type="region of interest" description="Disordered" evidence="6">
    <location>
        <begin position="742"/>
        <end position="847"/>
    </location>
</feature>
<dbReference type="AlphaFoldDB" id="A0A0L0T0K9"/>
<dbReference type="PANTHER" id="PTHR45639:SF3">
    <property type="entry name" value="HYPOXIA UP-REGULATED PROTEIN 1"/>
    <property type="match status" value="1"/>
</dbReference>